<protein>
    <submittedName>
        <fullName evidence="3">F-box domain protein</fullName>
    </submittedName>
</protein>
<reference evidence="3" key="2">
    <citation type="journal article" date="2023" name="IMA Fungus">
        <title>Comparative genomic study of the Penicillium genus elucidates a diverse pangenome and 15 lateral gene transfer events.</title>
        <authorList>
            <person name="Petersen C."/>
            <person name="Sorensen T."/>
            <person name="Nielsen M.R."/>
            <person name="Sondergaard T.E."/>
            <person name="Sorensen J.L."/>
            <person name="Fitzpatrick D.A."/>
            <person name="Frisvad J.C."/>
            <person name="Nielsen K.L."/>
        </authorList>
    </citation>
    <scope>NUCLEOTIDE SEQUENCE</scope>
    <source>
        <strain evidence="3">IBT 29677</strain>
    </source>
</reference>
<proteinExistence type="predicted"/>
<keyword evidence="4" id="KW-1185">Reference proteome</keyword>
<dbReference type="CDD" id="cd09917">
    <property type="entry name" value="F-box_SF"/>
    <property type="match status" value="1"/>
</dbReference>
<feature type="region of interest" description="Disordered" evidence="1">
    <location>
        <begin position="159"/>
        <end position="187"/>
    </location>
</feature>
<evidence type="ECO:0000313" key="4">
    <source>
        <dbReference type="Proteomes" id="UP001147747"/>
    </source>
</evidence>
<sequence>MSPSSNTHPPRPTSATLYELPPELVDIIFGYLSAADRLCFRTTCTHFSSKYASPLLYPKKIRRESPERFQLEDPSPQVQVDHDYITPKVETETESPDKHAGATVSEGANPTTQPHDQRNRDKLRSRLKAIYSRLLVALSKRRPTKVPATAKLCKEAKALAKRERKASKPKPKPTPIVKKSRSTRTRSRWVTPASTDWNWNSCYFDSAPASTGWDFSSSYSYCDTSSYFCDTSAMDCCSYDDCS</sequence>
<feature type="domain" description="F-box" evidence="2">
    <location>
        <begin position="18"/>
        <end position="49"/>
    </location>
</feature>
<evidence type="ECO:0000313" key="3">
    <source>
        <dbReference type="EMBL" id="KAJ5392211.1"/>
    </source>
</evidence>
<dbReference type="AlphaFoldDB" id="A0A9X0B8P5"/>
<dbReference type="RefSeq" id="XP_056487889.1">
    <property type="nucleotide sequence ID" value="XM_056632338.1"/>
</dbReference>
<feature type="compositionally biased region" description="Basic residues" evidence="1">
    <location>
        <begin position="162"/>
        <end position="171"/>
    </location>
</feature>
<feature type="region of interest" description="Disordered" evidence="1">
    <location>
        <begin position="90"/>
        <end position="121"/>
    </location>
</feature>
<dbReference type="GeneID" id="81371318"/>
<comment type="caution">
    <text evidence="3">The sequence shown here is derived from an EMBL/GenBank/DDBJ whole genome shotgun (WGS) entry which is preliminary data.</text>
</comment>
<dbReference type="InterPro" id="IPR001810">
    <property type="entry name" value="F-box_dom"/>
</dbReference>
<dbReference type="Pfam" id="PF00646">
    <property type="entry name" value="F-box"/>
    <property type="match status" value="1"/>
</dbReference>
<evidence type="ECO:0000256" key="1">
    <source>
        <dbReference type="SAM" id="MobiDB-lite"/>
    </source>
</evidence>
<feature type="compositionally biased region" description="Basic residues" evidence="1">
    <location>
        <begin position="178"/>
        <end position="187"/>
    </location>
</feature>
<name>A0A9X0B8P5_9EURO</name>
<dbReference type="Proteomes" id="UP001147747">
    <property type="component" value="Unassembled WGS sequence"/>
</dbReference>
<dbReference type="EMBL" id="JAPZBU010000008">
    <property type="protein sequence ID" value="KAJ5392211.1"/>
    <property type="molecule type" value="Genomic_DNA"/>
</dbReference>
<accession>A0A9X0B8P5</accession>
<reference evidence="3" key="1">
    <citation type="submission" date="2022-12" db="EMBL/GenBank/DDBJ databases">
        <authorList>
            <person name="Petersen C."/>
        </authorList>
    </citation>
    <scope>NUCLEOTIDE SEQUENCE</scope>
    <source>
        <strain evidence="3">IBT 29677</strain>
    </source>
</reference>
<dbReference type="InterPro" id="IPR036047">
    <property type="entry name" value="F-box-like_dom_sf"/>
</dbReference>
<feature type="compositionally biased region" description="Basic and acidic residues" evidence="1">
    <location>
        <begin position="90"/>
        <end position="100"/>
    </location>
</feature>
<organism evidence="3 4">
    <name type="scientific">Penicillium cosmopolitanum</name>
    <dbReference type="NCBI Taxonomy" id="1131564"/>
    <lineage>
        <taxon>Eukaryota</taxon>
        <taxon>Fungi</taxon>
        <taxon>Dikarya</taxon>
        <taxon>Ascomycota</taxon>
        <taxon>Pezizomycotina</taxon>
        <taxon>Eurotiomycetes</taxon>
        <taxon>Eurotiomycetidae</taxon>
        <taxon>Eurotiales</taxon>
        <taxon>Aspergillaceae</taxon>
        <taxon>Penicillium</taxon>
    </lineage>
</organism>
<gene>
    <name evidence="3" type="ORF">N7509_007701</name>
</gene>
<evidence type="ECO:0000259" key="2">
    <source>
        <dbReference type="Pfam" id="PF00646"/>
    </source>
</evidence>
<dbReference type="SUPFAM" id="SSF81383">
    <property type="entry name" value="F-box domain"/>
    <property type="match status" value="1"/>
</dbReference>